<accession>A0A9X1SYA3</accession>
<reference evidence="1" key="1">
    <citation type="submission" date="2021-11" db="EMBL/GenBank/DDBJ databases">
        <title>Streptomyces corallinus and Kineosporia corallina sp. nov., two new coral-derived marine actinobacteria.</title>
        <authorList>
            <person name="Buangrab K."/>
            <person name="Sutthacheep M."/>
            <person name="Yeemin T."/>
            <person name="Harunari E."/>
            <person name="Igarashi Y."/>
            <person name="Sripreechasak P."/>
            <person name="Kanchanasin P."/>
            <person name="Tanasupawat S."/>
            <person name="Phongsopitanun W."/>
        </authorList>
    </citation>
    <scope>NUCLEOTIDE SEQUENCE</scope>
    <source>
        <strain evidence="1">JCM 31032</strain>
    </source>
</reference>
<protein>
    <recommendedName>
        <fullName evidence="3">Tat pathway signal protein</fullName>
    </recommendedName>
</protein>
<proteinExistence type="predicted"/>
<name>A0A9X1SYA3_9ACTN</name>
<dbReference type="RefSeq" id="WP_231448987.1">
    <property type="nucleotide sequence ID" value="NZ_JAJOMB010000027.1"/>
</dbReference>
<dbReference type="AlphaFoldDB" id="A0A9X1SYA3"/>
<sequence length="437" mass="47346">MALEMDAPELAGVGRSHVSHWVAGTQPSGRAPTVLAEALSRQLGRTITVDDLGLTSDRQKATGLLAASSLDWGVDTLTALADLRRDDVNLQRRQVLGAAAFSVAALALPEEAWWQRMGARTRASNGSLSVGPADVEAVREMISMFSRMDQRRGGIHARSAAHRYLTSDVEMYLHGTFRSDQMRRDLFSAASELAYLIGWMAFDSAEHGQAQRFFSVAVKLAAEADDPAMAGHVLRAMAHQAVDLGHHRQAVELSTASITGDRYTQATPRERALLGVVQARALASDGQPAEAAKALLQASNDLRSAEPGDLEPSRVFFFGEASLAHETACTLRDLGDHEGAIEAFDHSVKTRKAVTFTSTHAVTLGYLGEVYLRRGDVDQACATWSQSLTAMDGVRSGRTRQVATNMRSLLVPLQRRNVRATSDIITRADAYLRQSPA</sequence>
<organism evidence="1 2">
    <name type="scientific">Kineosporia babensis</name>
    <dbReference type="NCBI Taxonomy" id="499548"/>
    <lineage>
        <taxon>Bacteria</taxon>
        <taxon>Bacillati</taxon>
        <taxon>Actinomycetota</taxon>
        <taxon>Actinomycetes</taxon>
        <taxon>Kineosporiales</taxon>
        <taxon>Kineosporiaceae</taxon>
        <taxon>Kineosporia</taxon>
    </lineage>
</organism>
<dbReference type="Proteomes" id="UP001138997">
    <property type="component" value="Unassembled WGS sequence"/>
</dbReference>
<keyword evidence="2" id="KW-1185">Reference proteome</keyword>
<evidence type="ECO:0008006" key="3">
    <source>
        <dbReference type="Google" id="ProtNLM"/>
    </source>
</evidence>
<comment type="caution">
    <text evidence="1">The sequence shown here is derived from an EMBL/GenBank/DDBJ whole genome shotgun (WGS) entry which is preliminary data.</text>
</comment>
<dbReference type="EMBL" id="JAJOMB010000027">
    <property type="protein sequence ID" value="MCD5316135.1"/>
    <property type="molecule type" value="Genomic_DNA"/>
</dbReference>
<dbReference type="Gene3D" id="1.25.40.10">
    <property type="entry name" value="Tetratricopeptide repeat domain"/>
    <property type="match status" value="1"/>
</dbReference>
<evidence type="ECO:0000313" key="2">
    <source>
        <dbReference type="Proteomes" id="UP001138997"/>
    </source>
</evidence>
<dbReference type="SUPFAM" id="SSF48452">
    <property type="entry name" value="TPR-like"/>
    <property type="match status" value="1"/>
</dbReference>
<gene>
    <name evidence="1" type="ORF">LR394_35095</name>
</gene>
<dbReference type="InterPro" id="IPR011990">
    <property type="entry name" value="TPR-like_helical_dom_sf"/>
</dbReference>
<evidence type="ECO:0000313" key="1">
    <source>
        <dbReference type="EMBL" id="MCD5316135.1"/>
    </source>
</evidence>